<dbReference type="Proteomes" id="UP000717515">
    <property type="component" value="Unassembled WGS sequence"/>
</dbReference>
<feature type="compositionally biased region" description="Low complexity" evidence="1">
    <location>
        <begin position="79"/>
        <end position="89"/>
    </location>
</feature>
<evidence type="ECO:0000313" key="2">
    <source>
        <dbReference type="EMBL" id="KAG9322053.1"/>
    </source>
</evidence>
<feature type="compositionally biased region" description="Pro residues" evidence="1">
    <location>
        <begin position="166"/>
        <end position="177"/>
    </location>
</feature>
<accession>A0A9P8A0G3</accession>
<evidence type="ECO:0000313" key="3">
    <source>
        <dbReference type="Proteomes" id="UP000717515"/>
    </source>
</evidence>
<feature type="region of interest" description="Disordered" evidence="1">
    <location>
        <begin position="544"/>
        <end position="568"/>
    </location>
</feature>
<feature type="compositionally biased region" description="Low complexity" evidence="1">
    <location>
        <begin position="150"/>
        <end position="165"/>
    </location>
</feature>
<feature type="compositionally biased region" description="Acidic residues" evidence="1">
    <location>
        <begin position="129"/>
        <end position="140"/>
    </location>
</feature>
<dbReference type="PANTHER" id="PTHR36050">
    <property type="entry name" value="O-FUCOSYLTRANSFERASE 30"/>
    <property type="match status" value="1"/>
</dbReference>
<name>A0A9P8A0G3_MORAP</name>
<comment type="caution">
    <text evidence="2">The sequence shown here is derived from an EMBL/GenBank/DDBJ whole genome shotgun (WGS) entry which is preliminary data.</text>
</comment>
<dbReference type="EMBL" id="JAIFTL010000168">
    <property type="protein sequence ID" value="KAG9322053.1"/>
    <property type="molecule type" value="Genomic_DNA"/>
</dbReference>
<dbReference type="PANTHER" id="PTHR36050:SF1">
    <property type="entry name" value="O-FUCOSYLTRANSFERASE 30"/>
    <property type="match status" value="1"/>
</dbReference>
<protein>
    <recommendedName>
        <fullName evidence="4">O-fucosyltransferase family protein</fullName>
    </recommendedName>
</protein>
<gene>
    <name evidence="2" type="ORF">KVV02_006668</name>
</gene>
<organism evidence="2 3">
    <name type="scientific">Mortierella alpina</name>
    <name type="common">Oleaginous fungus</name>
    <name type="synonym">Mortierella renispora</name>
    <dbReference type="NCBI Taxonomy" id="64518"/>
    <lineage>
        <taxon>Eukaryota</taxon>
        <taxon>Fungi</taxon>
        <taxon>Fungi incertae sedis</taxon>
        <taxon>Mucoromycota</taxon>
        <taxon>Mortierellomycotina</taxon>
        <taxon>Mortierellomycetes</taxon>
        <taxon>Mortierellales</taxon>
        <taxon>Mortierellaceae</taxon>
        <taxon>Mortierella</taxon>
    </lineage>
</organism>
<evidence type="ECO:0000256" key="1">
    <source>
        <dbReference type="SAM" id="MobiDB-lite"/>
    </source>
</evidence>
<dbReference type="Gene3D" id="3.40.50.11350">
    <property type="match status" value="1"/>
</dbReference>
<feature type="region of interest" description="Disordered" evidence="1">
    <location>
        <begin position="67"/>
        <end position="198"/>
    </location>
</feature>
<feature type="compositionally biased region" description="Low complexity" evidence="1">
    <location>
        <begin position="545"/>
        <end position="559"/>
    </location>
</feature>
<reference evidence="2" key="1">
    <citation type="submission" date="2021-07" db="EMBL/GenBank/DDBJ databases">
        <title>Draft genome of Mortierella alpina, strain LL118, isolated from an aspen leaf litter sample.</title>
        <authorList>
            <person name="Yang S."/>
            <person name="Vinatzer B.A."/>
        </authorList>
    </citation>
    <scope>NUCLEOTIDE SEQUENCE</scope>
    <source>
        <strain evidence="2">LL118</strain>
    </source>
</reference>
<evidence type="ECO:0008006" key="4">
    <source>
        <dbReference type="Google" id="ProtNLM"/>
    </source>
</evidence>
<proteinExistence type="predicted"/>
<sequence>MSLKSGSVSKAGFQSKSRILLIGLIFSAVVFVFAVQVEWVPYLRYSSSSSAGDQNNGGSPLILEGTKHVSIQDPPPPAASILPSLSQASETTPSPAPVDTTSDTHDSINDNGVTKDQQKDSSSSNVLNDSDDNDDNDDGGDPVNEHEYDAPSSSFPAPASTSPAPSLTPSPTTPPKEPSTLDGNKAHNPFLSMFPTRPPQDGERFLGYLPHSGFHNQLVTLENAIRLAAYLNRTLLLPPLHLSRKKQALVWKEPSVVLQQWADRNRTAVEYCRDVDTSDWPRVTRKQLEAMPEQERKRDRECRFYHSWTVVPWTYFYDIPKVLESVVGIGGQTEPVRVFDRPVMSLAWLHEHLQILDPSKEIHYFNDTERYDYRIVDDSEMDYSLKPGSEEDLKQQQAAQAVRPVELFSTMAVEAPTEPTIPWSRRYQSDLFLTDLLKRPERVLHFGSLFASDRVEARSQDHLDLKRTISQSMDLWNEGILEATVVAEAQIQAWIKETKRSAPGFLGVHLRTEDGVFEKLAAKNLQRIVAWLGEMVKMDRKYLGNNTTTNNKNNNNNNTQALDKRAEPEKAATDVPTFLERCIAAPPESPLVFMATDVHRPRHSVLLHEYLDQYPCTMFLSDFEASMSILEKIENPVDGILMSPYMVALMDANLAAKGREFQGTERSTFSGYIINHLFPEYHPDFVSPV</sequence>
<dbReference type="AlphaFoldDB" id="A0A9P8A0G3"/>